<keyword evidence="10" id="KW-1185">Reference proteome</keyword>
<feature type="transmembrane region" description="Helical" evidence="7">
    <location>
        <begin position="324"/>
        <end position="345"/>
    </location>
</feature>
<evidence type="ECO:0000256" key="2">
    <source>
        <dbReference type="ARBA" id="ARBA00022448"/>
    </source>
</evidence>
<feature type="transmembrane region" description="Helical" evidence="7">
    <location>
        <begin position="387"/>
        <end position="407"/>
    </location>
</feature>
<keyword evidence="5" id="KW-0406">Ion transport</keyword>
<evidence type="ECO:0000256" key="1">
    <source>
        <dbReference type="ARBA" id="ARBA00004141"/>
    </source>
</evidence>
<feature type="transmembrane region" description="Helical" evidence="7">
    <location>
        <begin position="246"/>
        <end position="263"/>
    </location>
</feature>
<evidence type="ECO:0000256" key="3">
    <source>
        <dbReference type="ARBA" id="ARBA00022692"/>
    </source>
</evidence>
<keyword evidence="4 7" id="KW-1133">Transmembrane helix</keyword>
<evidence type="ECO:0000313" key="9">
    <source>
        <dbReference type="EMBL" id="MDF2261174.1"/>
    </source>
</evidence>
<keyword evidence="3 7" id="KW-0812">Transmembrane</keyword>
<feature type="transmembrane region" description="Helical" evidence="7">
    <location>
        <begin position="12"/>
        <end position="31"/>
    </location>
</feature>
<dbReference type="InterPro" id="IPR006153">
    <property type="entry name" value="Cation/H_exchanger_TM"/>
</dbReference>
<evidence type="ECO:0000256" key="6">
    <source>
        <dbReference type="ARBA" id="ARBA00023136"/>
    </source>
</evidence>
<feature type="transmembrane region" description="Helical" evidence="7">
    <location>
        <begin position="145"/>
        <end position="164"/>
    </location>
</feature>
<feature type="transmembrane region" description="Helical" evidence="7">
    <location>
        <begin position="176"/>
        <end position="196"/>
    </location>
</feature>
<comment type="caution">
    <text evidence="9">The sequence shown here is derived from an EMBL/GenBank/DDBJ whole genome shotgun (WGS) entry which is preliminary data.</text>
</comment>
<dbReference type="PANTHER" id="PTHR32468">
    <property type="entry name" value="CATION/H + ANTIPORTER"/>
    <property type="match status" value="1"/>
</dbReference>
<dbReference type="RefSeq" id="WP_275822509.1">
    <property type="nucleotide sequence ID" value="NZ_BAAANM010000031.1"/>
</dbReference>
<comment type="subcellular location">
    <subcellularLocation>
        <location evidence="1">Membrane</location>
        <topology evidence="1">Multi-pass membrane protein</topology>
    </subcellularLocation>
</comment>
<proteinExistence type="predicted"/>
<accession>A0ABT5ZBL3</accession>
<evidence type="ECO:0000256" key="4">
    <source>
        <dbReference type="ARBA" id="ARBA00022989"/>
    </source>
</evidence>
<reference evidence="9 10" key="1">
    <citation type="submission" date="2023-03" db="EMBL/GenBank/DDBJ databases">
        <title>Draft genome sequence of type strain Streptomyces ferralitis JCM 14344.</title>
        <authorList>
            <person name="Klaysubun C."/>
            <person name="Duangmal K."/>
        </authorList>
    </citation>
    <scope>NUCLEOTIDE SEQUENCE [LARGE SCALE GENOMIC DNA]</scope>
    <source>
        <strain evidence="9 10">JCM 14344</strain>
    </source>
</reference>
<dbReference type="InterPro" id="IPR050794">
    <property type="entry name" value="CPA2_transporter"/>
</dbReference>
<dbReference type="InterPro" id="IPR038770">
    <property type="entry name" value="Na+/solute_symporter_sf"/>
</dbReference>
<feature type="transmembrane region" description="Helical" evidence="7">
    <location>
        <begin position="111"/>
        <end position="133"/>
    </location>
</feature>
<dbReference type="Pfam" id="PF00999">
    <property type="entry name" value="Na_H_Exchanger"/>
    <property type="match status" value="1"/>
</dbReference>
<evidence type="ECO:0000313" key="10">
    <source>
        <dbReference type="Proteomes" id="UP001220022"/>
    </source>
</evidence>
<evidence type="ECO:0000256" key="5">
    <source>
        <dbReference type="ARBA" id="ARBA00023065"/>
    </source>
</evidence>
<gene>
    <name evidence="9" type="ORF">P2L57_37290</name>
</gene>
<dbReference type="Gene3D" id="1.20.1530.20">
    <property type="match status" value="1"/>
</dbReference>
<sequence>MPSVTAPPLGGHALLVLLVQASLLLGVALLLGRIATRFKLPAVSGELTAGVLLGPSVLGRLIPGFHHWLQTTQASQVHLLDAVGQLGVILLVGTTALEIDPALVRRTGRTSLTVGAFGLLIPLGLGCAAGVVAPAALLPVGRERGLFALFIGVAMCVSALPVIAKMLSDMRLLHRDIAQLTIAVGVVDDVTGWMLLSVASATVASGFTLGSVAEPLCRLVLITVCATFLGRPAIRWLMARARSPQMVTGTATVVITGCAAATQAMDMEASFGALVGGLLVGAAGAETKRGLAPLRSVTLSVLAPLYFAEAGLRMDLFALGTPLIALAALCALVVATVGKFTGALLGARVARLDRRAALVLGAGMNARGVIQIIVAGIGLRLGVLNTASYTIVMLVAVGTSLMAPPVLRRAVQRIEVNDGERARLQRGKDLAGVS</sequence>
<dbReference type="PANTHER" id="PTHR32468:SF0">
    <property type="entry name" value="K(+)_H(+) ANTIPORTER 1"/>
    <property type="match status" value="1"/>
</dbReference>
<evidence type="ECO:0000256" key="7">
    <source>
        <dbReference type="SAM" id="Phobius"/>
    </source>
</evidence>
<keyword evidence="6 7" id="KW-0472">Membrane</keyword>
<organism evidence="9 10">
    <name type="scientific">Streptantibioticus ferralitis</name>
    <dbReference type="NCBI Taxonomy" id="236510"/>
    <lineage>
        <taxon>Bacteria</taxon>
        <taxon>Bacillati</taxon>
        <taxon>Actinomycetota</taxon>
        <taxon>Actinomycetes</taxon>
        <taxon>Kitasatosporales</taxon>
        <taxon>Streptomycetaceae</taxon>
        <taxon>Streptantibioticus</taxon>
    </lineage>
</organism>
<dbReference type="Proteomes" id="UP001220022">
    <property type="component" value="Unassembled WGS sequence"/>
</dbReference>
<name>A0ABT5ZBL3_9ACTN</name>
<protein>
    <submittedName>
        <fullName evidence="9">Cation:proton antiporter</fullName>
    </submittedName>
</protein>
<feature type="transmembrane region" description="Helical" evidence="7">
    <location>
        <begin position="216"/>
        <end position="234"/>
    </location>
</feature>
<feature type="transmembrane region" description="Helical" evidence="7">
    <location>
        <begin position="357"/>
        <end position="381"/>
    </location>
</feature>
<evidence type="ECO:0000259" key="8">
    <source>
        <dbReference type="Pfam" id="PF00999"/>
    </source>
</evidence>
<dbReference type="EMBL" id="JARHTQ010000049">
    <property type="protein sequence ID" value="MDF2261174.1"/>
    <property type="molecule type" value="Genomic_DNA"/>
</dbReference>
<feature type="domain" description="Cation/H+ exchanger transmembrane" evidence="8">
    <location>
        <begin position="28"/>
        <end position="410"/>
    </location>
</feature>
<keyword evidence="2" id="KW-0813">Transport</keyword>